<dbReference type="PROSITE" id="PS00973">
    <property type="entry name" value="USP_2"/>
    <property type="match status" value="1"/>
</dbReference>
<protein>
    <recommendedName>
        <fullName evidence="2">ubiquitinyl hydrolase 1</fullName>
        <ecNumber evidence="2">3.4.19.12</ecNumber>
    </recommendedName>
</protein>
<keyword evidence="10" id="KW-1185">Reference proteome</keyword>
<sequence>MAEGEMSPVDTSMNDCPSLSLSFQASFNEDEPAEASTSNQCDLTKSKISTTLTDAPTVTCKFSEPLQVVYKPDGTDVNYSKDIKDSSAIPGSSGLYNLGNTCFMNSGLQSLLASDQLVKYCLDDLVLDTDQNDTILGRFKHLVTKVWSGEYSVVYPRDFKETLSLYHSQFQDYRQHDCQEFLALLLDSLHEQILMNSRINCDQSQASGTLQITPTDLNQSVEPRQSSTSSHLNNNSSHWTSQSEDVDQSDLFVEPGQSGTADSKLSEIKNSNSKLSVIGDKTADSDSTGSSVTISNISLFGSEDSNQSTISLHSSDSEHANNFKTLNIKTSADGSAVTMSTIDSDGATVVRQTNLATIESRSSTVVRETKKESANSLPIIAQNNITPSTSTLTIDHHGDVEANNLSPSHHGLCKSTEVPKLNNTRITTLAGLEEYYSKDCKTLNTNMLFDDVLNNVNIDSDKFAKMDNRIRNEQQINILEEVISDDEKTEKSDPGFGIKDTNLRADKKSRSISCAKNLSLSEEEVYSLANIKRIKIEQNEAEKNFQMEEMQKYRKNKSNIRDDLSRRSATPDSLMEVEGESSDEEGEITSRSSTVDDLPSVPPVLESFSEADELEADKAWVEYIAENNTVVVNSFQGQFKSTIICSECSHISVTFEPFMYLSLPIPRAMERQICVIVISGDTQPTRYLLNMFKTDNVAKLRKQVKTLIEQPEADIILAEVLDSHISRLLDDNVMLRYVNDSTRTIYAFEMAAPPKLPETVVMETTNPTSQKDQITTETTNENSGDIFSQMGTFTTGLTRKDSTNNIPDTESGKFNPSEIDSSFNNQSNFISLSSDDQSANIISKTDTQGTGMWEWTQYDERINPLPGASWDSNVYDNPIGPAPRSSPVNFNPSCIESSTSMCGIADQWKSCAICLEELADSELLVHTSCGGTFCDSCLEMSMKHSSDNGHCCPICQSPASRTDDFIPLSSSMGHKPAARILAIPVCQRYINEDNKPVLFNHPNIVYLPSHVTGQTLYSTISTVIPPDTVYSVVLTDGQGKHCSRCQHMDHCTGCVMSREGEITLQPGDHLAVQVEDVTRGQITQAECMVDHVTMNELRPDEPVTIYDCFTAFTQCEILDEQNPWFCPQCRKNQCANKRMTVWRYPDTLIVHLKRFVFHEFSSTKIDNPVIFPQKNLQLTEFLSGPKNNDLQYDLYSIVCHFGGSNSGHYTSYTRHPINGEWFYYNDETVTQSVPKDEEYSSGYVLFYQKLGSNVKITGGVKYSNCDNIPTTCCIDDTQHDIDPTQLDFYS</sequence>
<comment type="catalytic activity">
    <reaction evidence="1">
        <text>Thiol-dependent hydrolysis of ester, thioester, amide, peptide and isopeptide bonds formed by the C-terminal Gly of ubiquitin (a 76-residue protein attached to proteins as an intracellular targeting signal).</text>
        <dbReference type="EC" id="3.4.19.12"/>
    </reaction>
</comment>
<dbReference type="InterPro" id="IPR001841">
    <property type="entry name" value="Znf_RING"/>
</dbReference>
<evidence type="ECO:0000256" key="2">
    <source>
        <dbReference type="ARBA" id="ARBA00012759"/>
    </source>
</evidence>
<keyword evidence="3 5" id="KW-0479">Metal-binding</keyword>
<dbReference type="PANTHER" id="PTHR21646">
    <property type="entry name" value="UBIQUITIN CARBOXYL-TERMINAL HYDROLASE"/>
    <property type="match status" value="1"/>
</dbReference>
<keyword evidence="4" id="KW-0862">Zinc</keyword>
<dbReference type="GO" id="GO:0004843">
    <property type="term" value="F:cysteine-type deubiquitinase activity"/>
    <property type="evidence" value="ECO:0007669"/>
    <property type="project" value="UniProtKB-EC"/>
</dbReference>
<feature type="domain" description="USP" evidence="8">
    <location>
        <begin position="93"/>
        <end position="1250"/>
    </location>
</feature>
<dbReference type="InterPro" id="IPR038765">
    <property type="entry name" value="Papain-like_cys_pep_sf"/>
</dbReference>
<dbReference type="PROSITE" id="PS00972">
    <property type="entry name" value="USP_1"/>
    <property type="match status" value="1"/>
</dbReference>
<feature type="compositionally biased region" description="Polar residues" evidence="6">
    <location>
        <begin position="215"/>
        <end position="225"/>
    </location>
</feature>
<comment type="caution">
    <text evidence="9">The sequence shown here is derived from an EMBL/GenBank/DDBJ whole genome shotgun (WGS) entry which is preliminary data.</text>
</comment>
<dbReference type="InterPro" id="IPR001394">
    <property type="entry name" value="Peptidase_C19_UCH"/>
</dbReference>
<feature type="compositionally biased region" description="Low complexity" evidence="6">
    <location>
        <begin position="226"/>
        <end position="241"/>
    </location>
</feature>
<feature type="domain" description="RING-type" evidence="7">
    <location>
        <begin position="911"/>
        <end position="956"/>
    </location>
</feature>
<dbReference type="EC" id="3.4.19.12" evidence="2"/>
<accession>A0AAN8QGI6</accession>
<evidence type="ECO:0000313" key="9">
    <source>
        <dbReference type="EMBL" id="KAK6194384.1"/>
    </source>
</evidence>
<dbReference type="InterPro" id="IPR028889">
    <property type="entry name" value="USP"/>
</dbReference>
<evidence type="ECO:0000313" key="10">
    <source>
        <dbReference type="Proteomes" id="UP001347796"/>
    </source>
</evidence>
<dbReference type="PROSITE" id="PS50235">
    <property type="entry name" value="USP_3"/>
    <property type="match status" value="1"/>
</dbReference>
<name>A0AAN8QGI6_PATCE</name>
<dbReference type="InterPro" id="IPR050185">
    <property type="entry name" value="Ub_carboxyl-term_hydrolase"/>
</dbReference>
<evidence type="ECO:0000256" key="6">
    <source>
        <dbReference type="SAM" id="MobiDB-lite"/>
    </source>
</evidence>
<dbReference type="CDD" id="cd02674">
    <property type="entry name" value="Peptidase_C19R"/>
    <property type="match status" value="1"/>
</dbReference>
<proteinExistence type="predicted"/>
<evidence type="ECO:0000259" key="7">
    <source>
        <dbReference type="PROSITE" id="PS50089"/>
    </source>
</evidence>
<dbReference type="PROSITE" id="PS50089">
    <property type="entry name" value="ZF_RING_2"/>
    <property type="match status" value="1"/>
</dbReference>
<dbReference type="PANTHER" id="PTHR21646:SF35">
    <property type="match status" value="1"/>
</dbReference>
<feature type="region of interest" description="Disordered" evidence="6">
    <location>
        <begin position="554"/>
        <end position="599"/>
    </location>
</feature>
<gene>
    <name evidence="9" type="ORF">SNE40_000025</name>
</gene>
<feature type="compositionally biased region" description="Acidic residues" evidence="6">
    <location>
        <begin position="575"/>
        <end position="587"/>
    </location>
</feature>
<dbReference type="SUPFAM" id="SSF57850">
    <property type="entry name" value="RING/U-box"/>
    <property type="match status" value="1"/>
</dbReference>
<evidence type="ECO:0000256" key="1">
    <source>
        <dbReference type="ARBA" id="ARBA00000707"/>
    </source>
</evidence>
<reference evidence="9 10" key="1">
    <citation type="submission" date="2024-01" db="EMBL/GenBank/DDBJ databases">
        <title>The genome of the rayed Mediterranean limpet Patella caerulea (Linnaeus, 1758).</title>
        <authorList>
            <person name="Anh-Thu Weber A."/>
            <person name="Halstead-Nussloch G."/>
        </authorList>
    </citation>
    <scope>NUCLEOTIDE SEQUENCE [LARGE SCALE GENOMIC DNA]</scope>
    <source>
        <strain evidence="9">AATW-2023a</strain>
        <tissue evidence="9">Whole specimen</tissue>
    </source>
</reference>
<feature type="region of interest" description="Disordered" evidence="6">
    <location>
        <begin position="215"/>
        <end position="247"/>
    </location>
</feature>
<dbReference type="Gene3D" id="3.30.40.10">
    <property type="entry name" value="Zinc/RING finger domain, C3HC4 (zinc finger)"/>
    <property type="match status" value="1"/>
</dbReference>
<dbReference type="SUPFAM" id="SSF54001">
    <property type="entry name" value="Cysteine proteinases"/>
    <property type="match status" value="1"/>
</dbReference>
<dbReference type="InterPro" id="IPR018200">
    <property type="entry name" value="USP_CS"/>
</dbReference>
<dbReference type="GO" id="GO:0008270">
    <property type="term" value="F:zinc ion binding"/>
    <property type="evidence" value="ECO:0007669"/>
    <property type="project" value="UniProtKB-KW"/>
</dbReference>
<evidence type="ECO:0000256" key="5">
    <source>
        <dbReference type="PROSITE-ProRule" id="PRU00175"/>
    </source>
</evidence>
<keyword evidence="3 5" id="KW-0863">Zinc-finger</keyword>
<dbReference type="EMBL" id="JAZGQO010000001">
    <property type="protein sequence ID" value="KAK6194384.1"/>
    <property type="molecule type" value="Genomic_DNA"/>
</dbReference>
<dbReference type="InterPro" id="IPR013083">
    <property type="entry name" value="Znf_RING/FYVE/PHD"/>
</dbReference>
<evidence type="ECO:0000256" key="4">
    <source>
        <dbReference type="ARBA" id="ARBA00022833"/>
    </source>
</evidence>
<feature type="region of interest" description="Disordered" evidence="6">
    <location>
        <begin position="765"/>
        <end position="819"/>
    </location>
</feature>
<dbReference type="Pfam" id="PF00443">
    <property type="entry name" value="UCH"/>
    <property type="match status" value="2"/>
</dbReference>
<evidence type="ECO:0000256" key="3">
    <source>
        <dbReference type="ARBA" id="ARBA00022771"/>
    </source>
</evidence>
<organism evidence="9 10">
    <name type="scientific">Patella caerulea</name>
    <name type="common">Rayed Mediterranean limpet</name>
    <dbReference type="NCBI Taxonomy" id="87958"/>
    <lineage>
        <taxon>Eukaryota</taxon>
        <taxon>Metazoa</taxon>
        <taxon>Spiralia</taxon>
        <taxon>Lophotrochozoa</taxon>
        <taxon>Mollusca</taxon>
        <taxon>Gastropoda</taxon>
        <taxon>Patellogastropoda</taxon>
        <taxon>Patelloidea</taxon>
        <taxon>Patellidae</taxon>
        <taxon>Patella</taxon>
    </lineage>
</organism>
<dbReference type="Proteomes" id="UP001347796">
    <property type="component" value="Unassembled WGS sequence"/>
</dbReference>
<dbReference type="GO" id="GO:0016579">
    <property type="term" value="P:protein deubiquitination"/>
    <property type="evidence" value="ECO:0007669"/>
    <property type="project" value="InterPro"/>
</dbReference>
<evidence type="ECO:0000259" key="8">
    <source>
        <dbReference type="PROSITE" id="PS50235"/>
    </source>
</evidence>
<dbReference type="Gene3D" id="3.90.70.10">
    <property type="entry name" value="Cysteine proteinases"/>
    <property type="match status" value="3"/>
</dbReference>